<dbReference type="InterPro" id="IPR018086">
    <property type="entry name" value="NADH_UbQ_OxRdtase_su1_CS"/>
</dbReference>
<evidence type="ECO:0000256" key="2">
    <source>
        <dbReference type="ARBA" id="ARBA00022692"/>
    </source>
</evidence>
<dbReference type="GO" id="GO:0016655">
    <property type="term" value="F:oxidoreductase activity, acting on NAD(P)H, quinone or similar compound as acceptor"/>
    <property type="evidence" value="ECO:0007669"/>
    <property type="project" value="UniProtKB-UniRule"/>
</dbReference>
<feature type="transmembrane region" description="Helical" evidence="5">
    <location>
        <begin position="30"/>
        <end position="56"/>
    </location>
</feature>
<feature type="transmembrane region" description="Helical" evidence="5">
    <location>
        <begin position="210"/>
        <end position="231"/>
    </location>
</feature>
<feature type="transmembrane region" description="Helical" evidence="5">
    <location>
        <begin position="302"/>
        <end position="324"/>
    </location>
</feature>
<evidence type="ECO:0000256" key="1">
    <source>
        <dbReference type="ARBA" id="ARBA00004141"/>
    </source>
</evidence>
<proteinExistence type="inferred from homology"/>
<dbReference type="Pfam" id="PF00146">
    <property type="entry name" value="NADHdh"/>
    <property type="match status" value="1"/>
</dbReference>
<evidence type="ECO:0000256" key="4">
    <source>
        <dbReference type="ARBA" id="ARBA00023136"/>
    </source>
</evidence>
<keyword evidence="5" id="KW-1278">Translocase</keyword>
<gene>
    <name evidence="5" type="primary">nuoH</name>
</gene>
<keyword evidence="5" id="KW-1003">Cell membrane</keyword>
<dbReference type="PANTHER" id="PTHR11432:SF3">
    <property type="entry name" value="NADH-UBIQUINONE OXIDOREDUCTASE CHAIN 1"/>
    <property type="match status" value="1"/>
</dbReference>
<keyword evidence="2 5" id="KW-0812">Transmembrane</keyword>
<dbReference type="PANTHER" id="PTHR11432">
    <property type="entry name" value="NADH DEHYDROGENASE SUBUNIT 1"/>
    <property type="match status" value="1"/>
</dbReference>
<evidence type="ECO:0000256" key="3">
    <source>
        <dbReference type="ARBA" id="ARBA00022989"/>
    </source>
</evidence>
<feature type="transmembrane region" description="Helical" evidence="5">
    <location>
        <begin position="271"/>
        <end position="290"/>
    </location>
</feature>
<keyword evidence="7" id="KW-0560">Oxidoreductase</keyword>
<keyword evidence="5" id="KW-0874">Quinone</keyword>
<sequence>MTFGIPNFIGDFVRETCMRFSPWPEFAAEFALAINVVLAVIGVLAIGIGSAPILIYMERKVCAHVQCRLGPMRLGWHGILQTIADVTKLLFKEVYSPRGVDKIIYYMAPMISLTTPFFTLALIPFGAQWQVINLDFAVPAIIAINGLGLFAILLGGWASNNKYSLLSALRSGAQMISYEVSFALLMLFVVVISGSASLNDIIAVQEGTIFNWWIFKLPVLGLLGFAMFMCVSTAELNRAPFDIAEAEQELTAGFHTEYTGTAFAMFYLTEYINIIGASALGAIFFLGGWQAPLIGVESVDKWFIVVPDIVWMFAKIYFLIWLYMMFRWTWVRPRIDQLMSFEWKFLLPLNLVLLAAGAIFVAVGWVL</sequence>
<comment type="subcellular location">
    <subcellularLocation>
        <location evidence="5 6">Cell membrane</location>
        <topology evidence="5 6">Multi-pass membrane protein</topology>
    </subcellularLocation>
    <subcellularLocation>
        <location evidence="1">Membrane</location>
        <topology evidence="1">Multi-pass membrane protein</topology>
    </subcellularLocation>
</comment>
<comment type="catalytic activity">
    <reaction evidence="5">
        <text>a quinone + NADH + 5 H(+)(in) = a quinol + NAD(+) + 4 H(+)(out)</text>
        <dbReference type="Rhea" id="RHEA:57888"/>
        <dbReference type="ChEBI" id="CHEBI:15378"/>
        <dbReference type="ChEBI" id="CHEBI:24646"/>
        <dbReference type="ChEBI" id="CHEBI:57540"/>
        <dbReference type="ChEBI" id="CHEBI:57945"/>
        <dbReference type="ChEBI" id="CHEBI:132124"/>
    </reaction>
</comment>
<evidence type="ECO:0000256" key="5">
    <source>
        <dbReference type="HAMAP-Rule" id="MF_01350"/>
    </source>
</evidence>
<feature type="transmembrane region" description="Helical" evidence="5">
    <location>
        <begin position="103"/>
        <end position="125"/>
    </location>
</feature>
<evidence type="ECO:0000256" key="6">
    <source>
        <dbReference type="RuleBase" id="RU000471"/>
    </source>
</evidence>
<dbReference type="GO" id="GO:0003954">
    <property type="term" value="F:NADH dehydrogenase activity"/>
    <property type="evidence" value="ECO:0007669"/>
    <property type="project" value="TreeGrafter"/>
</dbReference>
<dbReference type="GO" id="GO:0048038">
    <property type="term" value="F:quinone binding"/>
    <property type="evidence" value="ECO:0007669"/>
    <property type="project" value="UniProtKB-KW"/>
</dbReference>
<dbReference type="HAMAP" id="MF_01350">
    <property type="entry name" value="NDH1_NuoH"/>
    <property type="match status" value="1"/>
</dbReference>
<feature type="transmembrane region" description="Helical" evidence="5">
    <location>
        <begin position="345"/>
        <end position="366"/>
    </location>
</feature>
<comment type="subunit">
    <text evidence="5">NDH-1 is composed of 14 different subunits. Subunits NuoA, H, J, K, L, M, N constitute the membrane sector of the complex.</text>
</comment>
<protein>
    <recommendedName>
        <fullName evidence="5">NADH-quinone oxidoreductase subunit H</fullName>
        <ecNumber evidence="5">7.1.1.-</ecNumber>
    </recommendedName>
    <alternativeName>
        <fullName evidence="5">NADH dehydrogenase I subunit H</fullName>
    </alternativeName>
    <alternativeName>
        <fullName evidence="5">NDH-1 subunit H</fullName>
    </alternativeName>
</protein>
<dbReference type="GO" id="GO:0005886">
    <property type="term" value="C:plasma membrane"/>
    <property type="evidence" value="ECO:0007669"/>
    <property type="project" value="UniProtKB-SubCell"/>
</dbReference>
<name>A0A806JZN6_9BACT</name>
<accession>A0A806JZN6</accession>
<comment type="similarity">
    <text evidence="5 6">Belongs to the complex I subunit 1 family.</text>
</comment>
<keyword evidence="3 5" id="KW-1133">Transmembrane helix</keyword>
<feature type="transmembrane region" description="Helical" evidence="5">
    <location>
        <begin position="180"/>
        <end position="198"/>
    </location>
</feature>
<dbReference type="EMBL" id="JQ844206">
    <property type="protein sequence ID" value="AGS52726.1"/>
    <property type="molecule type" value="Genomic_DNA"/>
</dbReference>
<keyword evidence="5 6" id="KW-0520">NAD</keyword>
<feature type="transmembrane region" description="Helical" evidence="5">
    <location>
        <begin position="137"/>
        <end position="159"/>
    </location>
</feature>
<dbReference type="PROSITE" id="PS00668">
    <property type="entry name" value="COMPLEX1_ND1_2"/>
    <property type="match status" value="1"/>
</dbReference>
<keyword evidence="4 5" id="KW-0472">Membrane</keyword>
<keyword evidence="5 7" id="KW-0830">Ubiquinone</keyword>
<reference evidence="7" key="1">
    <citation type="submission" date="2012-03" db="EMBL/GenBank/DDBJ databases">
        <title>Functional metagenomics reveals considerable lignocellulase gene clusters in the gut microbiome of a wood-feeding higher termite.</title>
        <authorList>
            <person name="Liu N."/>
        </authorList>
    </citation>
    <scope>NUCLEOTIDE SEQUENCE</scope>
</reference>
<comment type="function">
    <text evidence="5">NDH-1 shuttles electrons from NADH, via FMN and iron-sulfur (Fe-S) centers, to quinones in the respiratory chain. The immediate electron acceptor for the enzyme in this species is believed to be ubiquinone. Couples the redox reaction to proton translocation (for every two electrons transferred, four hydrogen ions are translocated across the cytoplasmic membrane), and thus conserves the redox energy in a proton gradient. This subunit may bind ubiquinone.</text>
</comment>
<dbReference type="AlphaFoldDB" id="A0A806JZN6"/>
<evidence type="ECO:0000313" key="7">
    <source>
        <dbReference type="EMBL" id="AGS52726.1"/>
    </source>
</evidence>
<organism evidence="7">
    <name type="scientific">uncultured bacterium contig00069</name>
    <dbReference type="NCBI Taxonomy" id="1181550"/>
    <lineage>
        <taxon>Bacteria</taxon>
        <taxon>environmental samples</taxon>
    </lineage>
</organism>
<dbReference type="EC" id="7.1.1.-" evidence="5"/>
<dbReference type="InterPro" id="IPR001694">
    <property type="entry name" value="NADH_UbQ_OxRdtase_su1/FPO"/>
</dbReference>
<dbReference type="GO" id="GO:0009060">
    <property type="term" value="P:aerobic respiration"/>
    <property type="evidence" value="ECO:0007669"/>
    <property type="project" value="TreeGrafter"/>
</dbReference>